<dbReference type="FunFam" id="4.10.1000.10:FF:000017">
    <property type="entry name" value="Cleavage and polyadenylation specificity factor 30 kDa subunit"/>
    <property type="match status" value="1"/>
</dbReference>
<dbReference type="InterPro" id="IPR045348">
    <property type="entry name" value="CPSF4/Yth1"/>
</dbReference>
<evidence type="ECO:0000313" key="12">
    <source>
        <dbReference type="EMBL" id="KAF6166118.1"/>
    </source>
</evidence>
<keyword evidence="3 9" id="KW-0479">Metal-binding</keyword>
<evidence type="ECO:0000256" key="10">
    <source>
        <dbReference type="SAM" id="MobiDB-lite"/>
    </source>
</evidence>
<evidence type="ECO:0000256" key="4">
    <source>
        <dbReference type="ARBA" id="ARBA00022737"/>
    </source>
</evidence>
<dbReference type="PANTHER" id="PTHR23102:SF24">
    <property type="entry name" value="CLEAVAGE AND POLYADENYLATION SPECIFICITY FACTOR SUBUNIT 4"/>
    <property type="match status" value="1"/>
</dbReference>
<keyword evidence="13" id="KW-1185">Reference proteome</keyword>
<dbReference type="InterPro" id="IPR036855">
    <property type="entry name" value="Znf_CCCH_sf"/>
</dbReference>
<name>A0A7J7NGV6_9MAGN</name>
<dbReference type="GO" id="GO:0008270">
    <property type="term" value="F:zinc ion binding"/>
    <property type="evidence" value="ECO:0007669"/>
    <property type="project" value="UniProtKB-KW"/>
</dbReference>
<organism evidence="12 13">
    <name type="scientific">Kingdonia uniflora</name>
    <dbReference type="NCBI Taxonomy" id="39325"/>
    <lineage>
        <taxon>Eukaryota</taxon>
        <taxon>Viridiplantae</taxon>
        <taxon>Streptophyta</taxon>
        <taxon>Embryophyta</taxon>
        <taxon>Tracheophyta</taxon>
        <taxon>Spermatophyta</taxon>
        <taxon>Magnoliopsida</taxon>
        <taxon>Ranunculales</taxon>
        <taxon>Circaeasteraceae</taxon>
        <taxon>Kingdonia</taxon>
    </lineage>
</organism>
<evidence type="ECO:0000256" key="9">
    <source>
        <dbReference type="PROSITE-ProRule" id="PRU00723"/>
    </source>
</evidence>
<evidence type="ECO:0000256" key="1">
    <source>
        <dbReference type="ARBA" id="ARBA00004123"/>
    </source>
</evidence>
<feature type="domain" description="C3H1-type" evidence="11">
    <location>
        <begin position="69"/>
        <end position="96"/>
    </location>
</feature>
<feature type="zinc finger region" description="C3H1-type" evidence="9">
    <location>
        <begin position="123"/>
        <end position="150"/>
    </location>
</feature>
<evidence type="ECO:0000256" key="3">
    <source>
        <dbReference type="ARBA" id="ARBA00022723"/>
    </source>
</evidence>
<reference evidence="12 13" key="1">
    <citation type="journal article" date="2020" name="IScience">
        <title>Genome Sequencing of the Endangered Kingdonia uniflora (Circaeasteraceae, Ranunculales) Reveals Potential Mechanisms of Evolutionary Specialization.</title>
        <authorList>
            <person name="Sun Y."/>
            <person name="Deng T."/>
            <person name="Zhang A."/>
            <person name="Moore M.J."/>
            <person name="Landis J.B."/>
            <person name="Lin N."/>
            <person name="Zhang H."/>
            <person name="Zhang X."/>
            <person name="Huang J."/>
            <person name="Zhang X."/>
            <person name="Sun H."/>
            <person name="Wang H."/>
        </authorList>
    </citation>
    <scope>NUCLEOTIDE SEQUENCE [LARGE SCALE GENOMIC DNA]</scope>
    <source>
        <strain evidence="12">TB1705</strain>
        <tissue evidence="12">Leaf</tissue>
    </source>
</reference>
<dbReference type="GO" id="GO:0006397">
    <property type="term" value="P:mRNA processing"/>
    <property type="evidence" value="ECO:0007669"/>
    <property type="project" value="UniProtKB-KW"/>
</dbReference>
<evidence type="ECO:0000256" key="5">
    <source>
        <dbReference type="ARBA" id="ARBA00022771"/>
    </source>
</evidence>
<keyword evidence="6 9" id="KW-0862">Zinc</keyword>
<dbReference type="Proteomes" id="UP000541444">
    <property type="component" value="Unassembled WGS sequence"/>
</dbReference>
<evidence type="ECO:0000256" key="2">
    <source>
        <dbReference type="ARBA" id="ARBA00022664"/>
    </source>
</evidence>
<evidence type="ECO:0000313" key="13">
    <source>
        <dbReference type="Proteomes" id="UP000541444"/>
    </source>
</evidence>
<proteinExistence type="predicted"/>
<dbReference type="EMBL" id="JACGCM010000811">
    <property type="protein sequence ID" value="KAF6166118.1"/>
    <property type="molecule type" value="Genomic_DNA"/>
</dbReference>
<evidence type="ECO:0000256" key="7">
    <source>
        <dbReference type="ARBA" id="ARBA00022884"/>
    </source>
</evidence>
<feature type="region of interest" description="Disordered" evidence="10">
    <location>
        <begin position="29"/>
        <end position="63"/>
    </location>
</feature>
<comment type="subcellular location">
    <subcellularLocation>
        <location evidence="1">Nucleus</location>
    </subcellularLocation>
</comment>
<dbReference type="GO" id="GO:0003723">
    <property type="term" value="F:RNA binding"/>
    <property type="evidence" value="ECO:0007669"/>
    <property type="project" value="UniProtKB-KW"/>
</dbReference>
<dbReference type="OrthoDB" id="306690at2759"/>
<dbReference type="InterPro" id="IPR000571">
    <property type="entry name" value="Znf_CCCH"/>
</dbReference>
<accession>A0A7J7NGV6</accession>
<keyword evidence="4" id="KW-0677">Repeat</keyword>
<gene>
    <name evidence="12" type="ORF">GIB67_023828</name>
</gene>
<sequence length="272" mass="30382">MEEEGALSFDFEGGLDTVPSNSTATVPLNIADPSPMSFPNMGTNNLSSNGGPPNVSDSVSNNNHFGRNSFRKTVCRHWLRGLCMKGDGCGFLHQYDKARMPICRFFRLYGECREQDCVYKHTNEDIKECNMYKLGFCPNGPDCRYRHAKLPGPPPLVEEVFQKIQNQNSFNYGYSNRFFQPRSSGYNQQTERFPFPQGPNVVNQAVGAKQFTTAESPVMQQQSQVQQPQEQQVNQNQMNNLPDALANQGTAIASPLPPGLSRCVQTSVLLDL</sequence>
<feature type="compositionally biased region" description="Low complexity" evidence="10">
    <location>
        <begin position="54"/>
        <end position="63"/>
    </location>
</feature>
<keyword evidence="5 9" id="KW-0863">Zinc-finger</keyword>
<feature type="region of interest" description="Disordered" evidence="10">
    <location>
        <begin position="215"/>
        <end position="234"/>
    </location>
</feature>
<dbReference type="PANTHER" id="PTHR23102">
    <property type="entry name" value="CLEAVAGE AND POLYADENYLATION SPECIFICITY FACTOR SUBUNIT 4-RELATED"/>
    <property type="match status" value="1"/>
</dbReference>
<keyword evidence="7" id="KW-0694">RNA-binding</keyword>
<dbReference type="SUPFAM" id="SSF90229">
    <property type="entry name" value="CCCH zinc finger"/>
    <property type="match status" value="1"/>
</dbReference>
<feature type="compositionally biased region" description="Polar residues" evidence="10">
    <location>
        <begin position="40"/>
        <end position="51"/>
    </location>
</feature>
<keyword evidence="2" id="KW-0507">mRNA processing</keyword>
<keyword evidence="8" id="KW-0539">Nucleus</keyword>
<evidence type="ECO:0000256" key="8">
    <source>
        <dbReference type="ARBA" id="ARBA00023242"/>
    </source>
</evidence>
<dbReference type="Pfam" id="PF14608">
    <property type="entry name" value="zf-CCCH_2"/>
    <property type="match status" value="3"/>
</dbReference>
<dbReference type="Gene3D" id="4.10.1000.10">
    <property type="entry name" value="Zinc finger, CCCH-type"/>
    <property type="match status" value="1"/>
</dbReference>
<dbReference type="GO" id="GO:0005634">
    <property type="term" value="C:nucleus"/>
    <property type="evidence" value="ECO:0007669"/>
    <property type="project" value="UniProtKB-SubCell"/>
</dbReference>
<evidence type="ECO:0000259" key="11">
    <source>
        <dbReference type="PROSITE" id="PS50103"/>
    </source>
</evidence>
<dbReference type="AlphaFoldDB" id="A0A7J7NGV6"/>
<feature type="zinc finger region" description="C3H1-type" evidence="9">
    <location>
        <begin position="69"/>
        <end position="96"/>
    </location>
</feature>
<protein>
    <recommendedName>
        <fullName evidence="11">C3H1-type domain-containing protein</fullName>
    </recommendedName>
</protein>
<dbReference type="SMART" id="SM00356">
    <property type="entry name" value="ZnF_C3H1"/>
    <property type="match status" value="3"/>
</dbReference>
<dbReference type="PROSITE" id="PS50103">
    <property type="entry name" value="ZF_C3H1"/>
    <property type="match status" value="2"/>
</dbReference>
<feature type="domain" description="C3H1-type" evidence="11">
    <location>
        <begin position="123"/>
        <end position="150"/>
    </location>
</feature>
<comment type="caution">
    <text evidence="12">The sequence shown here is derived from an EMBL/GenBank/DDBJ whole genome shotgun (WGS) entry which is preliminary data.</text>
</comment>
<evidence type="ECO:0000256" key="6">
    <source>
        <dbReference type="ARBA" id="ARBA00022833"/>
    </source>
</evidence>